<evidence type="ECO:0000256" key="2">
    <source>
        <dbReference type="ARBA" id="ARBA00022490"/>
    </source>
</evidence>
<keyword evidence="2 9" id="KW-0963">Cytoplasm</keyword>
<keyword evidence="7 9" id="KW-0233">DNA recombination</keyword>
<evidence type="ECO:0000256" key="7">
    <source>
        <dbReference type="ARBA" id="ARBA00023172"/>
    </source>
</evidence>
<evidence type="ECO:0000256" key="1">
    <source>
        <dbReference type="ARBA" id="ARBA00004496"/>
    </source>
</evidence>
<gene>
    <name evidence="9" type="primary">xerC</name>
    <name evidence="12" type="ORF">ACFOES_12110</name>
</gene>
<feature type="active site" evidence="9">
    <location>
        <position position="256"/>
    </location>
</feature>
<dbReference type="InterPro" id="IPR010998">
    <property type="entry name" value="Integrase_recombinase_N"/>
</dbReference>
<dbReference type="PANTHER" id="PTHR30349:SF90">
    <property type="entry name" value="TYROSINE RECOMBINASE XERD"/>
    <property type="match status" value="1"/>
</dbReference>
<dbReference type="HAMAP" id="MF_01808">
    <property type="entry name" value="Recomb_XerC_XerD"/>
    <property type="match status" value="1"/>
</dbReference>
<dbReference type="InterPro" id="IPR013762">
    <property type="entry name" value="Integrase-like_cat_sf"/>
</dbReference>
<keyword evidence="8 9" id="KW-0131">Cell cycle</keyword>
<dbReference type="PROSITE" id="PS51898">
    <property type="entry name" value="TYR_RECOMBINASE"/>
    <property type="match status" value="1"/>
</dbReference>
<dbReference type="PANTHER" id="PTHR30349">
    <property type="entry name" value="PHAGE INTEGRASE-RELATED"/>
    <property type="match status" value="1"/>
</dbReference>
<dbReference type="Pfam" id="PF02899">
    <property type="entry name" value="Phage_int_SAM_1"/>
    <property type="match status" value="1"/>
</dbReference>
<keyword evidence="13" id="KW-1185">Reference proteome</keyword>
<feature type="domain" description="Tyr recombinase" evidence="10">
    <location>
        <begin position="119"/>
        <end position="301"/>
    </location>
</feature>
<accession>A0ABV7AIM0</accession>
<dbReference type="InterPro" id="IPR050090">
    <property type="entry name" value="Tyrosine_recombinase_XerCD"/>
</dbReference>
<evidence type="ECO:0000256" key="3">
    <source>
        <dbReference type="ARBA" id="ARBA00022618"/>
    </source>
</evidence>
<evidence type="ECO:0000256" key="5">
    <source>
        <dbReference type="ARBA" id="ARBA00022908"/>
    </source>
</evidence>
<dbReference type="Pfam" id="PF00589">
    <property type="entry name" value="Phage_integrase"/>
    <property type="match status" value="1"/>
</dbReference>
<feature type="domain" description="Core-binding (CB)" evidence="11">
    <location>
        <begin position="7"/>
        <end position="98"/>
    </location>
</feature>
<dbReference type="RefSeq" id="WP_377833534.1">
    <property type="nucleotide sequence ID" value="NZ_JBHRSK010000007.1"/>
</dbReference>
<dbReference type="EMBL" id="JBHRSK010000007">
    <property type="protein sequence ID" value="MFC2968841.1"/>
    <property type="molecule type" value="Genomic_DNA"/>
</dbReference>
<sequence length="307" mass="32831">MSLALSPAQRDALEGWLAHLAALDGAAANTVTAYRTDVTGFLAFLAQHHGAQQGLGILTRLSQSDLRAWLAHERGRGVAARSAARALSAVKSFVRWLSDREGFDATAVLSARSPKFQRKLPRPLAEDAAKAMIETVGTQSSKDWINARDMAVVTLLYGCGLRISEALSLTGDALPLPEVLRIRGKGGKERLVPVLPAARAAVARYARLAPYPPEPGQPLFRGARGGALSPRAIAKVMEQARMQLGLPATATPHAMRHSFATHLLSAGGDLRAIQELLGHASLSTTQAYTAVDTARLMEVYEKAHPRS</sequence>
<dbReference type="Proteomes" id="UP001595443">
    <property type="component" value="Unassembled WGS sequence"/>
</dbReference>
<feature type="active site" evidence="9">
    <location>
        <position position="162"/>
    </location>
</feature>
<evidence type="ECO:0000259" key="10">
    <source>
        <dbReference type="PROSITE" id="PS51898"/>
    </source>
</evidence>
<name>A0ABV7AIM0_9RHOB</name>
<evidence type="ECO:0000256" key="8">
    <source>
        <dbReference type="ARBA" id="ARBA00023306"/>
    </source>
</evidence>
<dbReference type="PROSITE" id="PS51900">
    <property type="entry name" value="CB"/>
    <property type="match status" value="1"/>
</dbReference>
<protein>
    <recommendedName>
        <fullName evidence="9">Tyrosine recombinase XerC</fullName>
    </recommendedName>
</protein>
<dbReference type="SUPFAM" id="SSF56349">
    <property type="entry name" value="DNA breaking-rejoining enzymes"/>
    <property type="match status" value="1"/>
</dbReference>
<keyword evidence="6 9" id="KW-0238">DNA-binding</keyword>
<comment type="caution">
    <text evidence="12">The sequence shown here is derived from an EMBL/GenBank/DDBJ whole genome shotgun (WGS) entry which is preliminary data.</text>
</comment>
<evidence type="ECO:0000313" key="12">
    <source>
        <dbReference type="EMBL" id="MFC2968841.1"/>
    </source>
</evidence>
<comment type="subcellular location">
    <subcellularLocation>
        <location evidence="1 9">Cytoplasm</location>
    </subcellularLocation>
</comment>
<feature type="active site" evidence="9">
    <location>
        <position position="185"/>
    </location>
</feature>
<keyword evidence="4 9" id="KW-0159">Chromosome partition</keyword>
<proteinExistence type="inferred from homology"/>
<evidence type="ECO:0000256" key="9">
    <source>
        <dbReference type="HAMAP-Rule" id="MF_01808"/>
    </source>
</evidence>
<dbReference type="InterPro" id="IPR004107">
    <property type="entry name" value="Integrase_SAM-like_N"/>
</dbReference>
<organism evidence="12 13">
    <name type="scientific">Acidimangrovimonas pyrenivorans</name>
    <dbReference type="NCBI Taxonomy" id="2030798"/>
    <lineage>
        <taxon>Bacteria</taxon>
        <taxon>Pseudomonadati</taxon>
        <taxon>Pseudomonadota</taxon>
        <taxon>Alphaproteobacteria</taxon>
        <taxon>Rhodobacterales</taxon>
        <taxon>Paracoccaceae</taxon>
        <taxon>Acidimangrovimonas</taxon>
    </lineage>
</organism>
<comment type="function">
    <text evidence="9">Site-specific tyrosine recombinase, which acts by catalyzing the cutting and rejoining of the recombining DNA molecules. The XerC-XerD complex is essential to convert dimers of the bacterial chromosome into monomers to permit their segregation at cell division. It also contributes to the segregational stability of plasmids.</text>
</comment>
<dbReference type="SUPFAM" id="SSF47823">
    <property type="entry name" value="lambda integrase-like, N-terminal domain"/>
    <property type="match status" value="1"/>
</dbReference>
<keyword evidence="3 9" id="KW-0132">Cell division</keyword>
<evidence type="ECO:0000259" key="11">
    <source>
        <dbReference type="PROSITE" id="PS51900"/>
    </source>
</evidence>
<evidence type="ECO:0000256" key="6">
    <source>
        <dbReference type="ARBA" id="ARBA00023125"/>
    </source>
</evidence>
<evidence type="ECO:0000313" key="13">
    <source>
        <dbReference type="Proteomes" id="UP001595443"/>
    </source>
</evidence>
<evidence type="ECO:0000256" key="4">
    <source>
        <dbReference type="ARBA" id="ARBA00022829"/>
    </source>
</evidence>
<feature type="active site" evidence="9">
    <location>
        <position position="253"/>
    </location>
</feature>
<keyword evidence="5 9" id="KW-0229">DNA integration</keyword>
<dbReference type="InterPro" id="IPR023009">
    <property type="entry name" value="Tyrosine_recombinase_XerC/XerD"/>
</dbReference>
<feature type="active site" description="O-(3'-phospho-DNA)-tyrosine intermediate" evidence="9">
    <location>
        <position position="288"/>
    </location>
</feature>
<dbReference type="InterPro" id="IPR002104">
    <property type="entry name" value="Integrase_catalytic"/>
</dbReference>
<reference evidence="13" key="1">
    <citation type="journal article" date="2019" name="Int. J. Syst. Evol. Microbiol.">
        <title>The Global Catalogue of Microorganisms (GCM) 10K type strain sequencing project: providing services to taxonomists for standard genome sequencing and annotation.</title>
        <authorList>
            <consortium name="The Broad Institute Genomics Platform"/>
            <consortium name="The Broad Institute Genome Sequencing Center for Infectious Disease"/>
            <person name="Wu L."/>
            <person name="Ma J."/>
        </authorList>
    </citation>
    <scope>NUCLEOTIDE SEQUENCE [LARGE SCALE GENOMIC DNA]</scope>
    <source>
        <strain evidence="13">KCTC 62192</strain>
    </source>
</reference>
<feature type="active site" evidence="9">
    <location>
        <position position="279"/>
    </location>
</feature>
<comment type="similarity">
    <text evidence="9">Belongs to the 'phage' integrase family. XerC subfamily.</text>
</comment>
<dbReference type="Gene3D" id="1.10.150.130">
    <property type="match status" value="1"/>
</dbReference>
<dbReference type="InterPro" id="IPR011010">
    <property type="entry name" value="DNA_brk_join_enz"/>
</dbReference>
<comment type="subunit">
    <text evidence="9">Forms a cyclic heterotetrameric complex composed of two molecules of XerC and two molecules of XerD.</text>
</comment>
<dbReference type="InterPro" id="IPR044068">
    <property type="entry name" value="CB"/>
</dbReference>
<dbReference type="Gene3D" id="1.10.443.10">
    <property type="entry name" value="Intergrase catalytic core"/>
    <property type="match status" value="1"/>
</dbReference>